<dbReference type="InterPro" id="IPR013424">
    <property type="entry name" value="Ice-binding_C"/>
</dbReference>
<sequence>VGTPGAPGSGPAGLDEIVFSVRRGSAIIGMPDSAFGIPIEEGDILTVPTAAGATPSIFIFAEQLGLATVRSGTGFSWGIENPNYQFQDIWADDLDAVDVVPEPTSGLLVLIAVAGLAGRRRRKQV</sequence>
<gene>
    <name evidence="2" type="ORF">S01H1_14236</name>
</gene>
<evidence type="ECO:0000259" key="1">
    <source>
        <dbReference type="Pfam" id="PF07589"/>
    </source>
</evidence>
<reference evidence="2" key="1">
    <citation type="journal article" date="2014" name="Front. Microbiol.">
        <title>High frequency of phylogenetically diverse reductive dehalogenase-homologous genes in deep subseafloor sedimentary metagenomes.</title>
        <authorList>
            <person name="Kawai M."/>
            <person name="Futagami T."/>
            <person name="Toyoda A."/>
            <person name="Takaki Y."/>
            <person name="Nishi S."/>
            <person name="Hori S."/>
            <person name="Arai W."/>
            <person name="Tsubouchi T."/>
            <person name="Morono Y."/>
            <person name="Uchiyama I."/>
            <person name="Ito T."/>
            <person name="Fujiyama A."/>
            <person name="Inagaki F."/>
            <person name="Takami H."/>
        </authorList>
    </citation>
    <scope>NUCLEOTIDE SEQUENCE</scope>
    <source>
        <strain evidence="2">Expedition CK06-06</strain>
    </source>
</reference>
<feature type="non-terminal residue" evidence="2">
    <location>
        <position position="1"/>
    </location>
</feature>
<proteinExistence type="predicted"/>
<comment type="caution">
    <text evidence="2">The sequence shown here is derived from an EMBL/GenBank/DDBJ whole genome shotgun (WGS) entry which is preliminary data.</text>
</comment>
<protein>
    <recommendedName>
        <fullName evidence="1">Ice-binding protein C-terminal domain-containing protein</fullName>
    </recommendedName>
</protein>
<name>X0T301_9ZZZZ</name>
<dbReference type="Pfam" id="PF07589">
    <property type="entry name" value="PEP-CTERM"/>
    <property type="match status" value="1"/>
</dbReference>
<dbReference type="EMBL" id="BARS01007393">
    <property type="protein sequence ID" value="GAF82527.1"/>
    <property type="molecule type" value="Genomic_DNA"/>
</dbReference>
<dbReference type="AlphaFoldDB" id="X0T301"/>
<dbReference type="NCBIfam" id="TIGR02595">
    <property type="entry name" value="PEP_CTERM"/>
    <property type="match status" value="1"/>
</dbReference>
<organism evidence="2">
    <name type="scientific">marine sediment metagenome</name>
    <dbReference type="NCBI Taxonomy" id="412755"/>
    <lineage>
        <taxon>unclassified sequences</taxon>
        <taxon>metagenomes</taxon>
        <taxon>ecological metagenomes</taxon>
    </lineage>
</organism>
<evidence type="ECO:0000313" key="2">
    <source>
        <dbReference type="EMBL" id="GAF82527.1"/>
    </source>
</evidence>
<accession>X0T301</accession>
<feature type="domain" description="Ice-binding protein C-terminal" evidence="1">
    <location>
        <begin position="100"/>
        <end position="121"/>
    </location>
</feature>